<reference evidence="6 7" key="1">
    <citation type="journal article" date="2013" name="Genome Biol.">
        <title>Genome of Acanthamoeba castellanii highlights extensive lateral gene transfer and early evolution of tyrosine kinase signaling.</title>
        <authorList>
            <person name="Clarke M."/>
            <person name="Lohan A.J."/>
            <person name="Liu B."/>
            <person name="Lagkouvardos I."/>
            <person name="Roy S."/>
            <person name="Zafar N."/>
            <person name="Bertelli C."/>
            <person name="Schilde C."/>
            <person name="Kianianmomeni A."/>
            <person name="Burglin T.R."/>
            <person name="Frech C."/>
            <person name="Turcotte B."/>
            <person name="Kopec K.O."/>
            <person name="Synnott J.M."/>
            <person name="Choo C."/>
            <person name="Paponov I."/>
            <person name="Finkler A."/>
            <person name="Soon Heng Tan C."/>
            <person name="Hutchins A.P."/>
            <person name="Weinmeier T."/>
            <person name="Rattei T."/>
            <person name="Chu J.S."/>
            <person name="Gimenez G."/>
            <person name="Irimia M."/>
            <person name="Rigden D.J."/>
            <person name="Fitzpatrick D.A."/>
            <person name="Lorenzo-Morales J."/>
            <person name="Bateman A."/>
            <person name="Chiu C.H."/>
            <person name="Tang P."/>
            <person name="Hegemann P."/>
            <person name="Fromm H."/>
            <person name="Raoult D."/>
            <person name="Greub G."/>
            <person name="Miranda-Saavedra D."/>
            <person name="Chen N."/>
            <person name="Nash P."/>
            <person name="Ginger M.L."/>
            <person name="Horn M."/>
            <person name="Schaap P."/>
            <person name="Caler L."/>
            <person name="Loftus B."/>
        </authorList>
    </citation>
    <scope>NUCLEOTIDE SEQUENCE [LARGE SCALE GENOMIC DNA]</scope>
    <source>
        <strain evidence="6 7">Neff</strain>
    </source>
</reference>
<feature type="transmembrane region" description="Helical" evidence="5">
    <location>
        <begin position="269"/>
        <end position="292"/>
    </location>
</feature>
<protein>
    <submittedName>
        <fullName evidence="6">Zinc transporter ZupT, putative</fullName>
    </submittedName>
</protein>
<proteinExistence type="predicted"/>
<dbReference type="AlphaFoldDB" id="L8GZ56"/>
<organism evidence="6 7">
    <name type="scientific">Acanthamoeba castellanii (strain ATCC 30010 / Neff)</name>
    <dbReference type="NCBI Taxonomy" id="1257118"/>
    <lineage>
        <taxon>Eukaryota</taxon>
        <taxon>Amoebozoa</taxon>
        <taxon>Discosea</taxon>
        <taxon>Longamoebia</taxon>
        <taxon>Centramoebida</taxon>
        <taxon>Acanthamoebidae</taxon>
        <taxon>Acanthamoeba</taxon>
    </lineage>
</organism>
<dbReference type="KEGG" id="acan:ACA1_154170"/>
<name>L8GZ56_ACACF</name>
<evidence type="ECO:0000313" key="6">
    <source>
        <dbReference type="EMBL" id="ELR18534.1"/>
    </source>
</evidence>
<feature type="transmembrane region" description="Helical" evidence="5">
    <location>
        <begin position="241"/>
        <end position="263"/>
    </location>
</feature>
<keyword evidence="3 5" id="KW-1133">Transmembrane helix</keyword>
<dbReference type="NCBIfam" id="NF003243">
    <property type="entry name" value="PRK04201.1"/>
    <property type="match status" value="1"/>
</dbReference>
<dbReference type="EMBL" id="KB007951">
    <property type="protein sequence ID" value="ELR18534.1"/>
    <property type="molecule type" value="Genomic_DNA"/>
</dbReference>
<dbReference type="OMA" id="HESTGPC"/>
<keyword evidence="7" id="KW-1185">Reference proteome</keyword>
<feature type="transmembrane region" description="Helical" evidence="5">
    <location>
        <begin position="50"/>
        <end position="67"/>
    </location>
</feature>
<feature type="transmembrane region" description="Helical" evidence="5">
    <location>
        <begin position="87"/>
        <end position="108"/>
    </location>
</feature>
<dbReference type="OrthoDB" id="262547at2759"/>
<feature type="transmembrane region" description="Helical" evidence="5">
    <location>
        <begin position="168"/>
        <end position="185"/>
    </location>
</feature>
<dbReference type="GO" id="GO:0005385">
    <property type="term" value="F:zinc ion transmembrane transporter activity"/>
    <property type="evidence" value="ECO:0007669"/>
    <property type="project" value="TreeGrafter"/>
</dbReference>
<evidence type="ECO:0000256" key="2">
    <source>
        <dbReference type="ARBA" id="ARBA00022692"/>
    </source>
</evidence>
<dbReference type="Proteomes" id="UP000011083">
    <property type="component" value="Unassembled WGS sequence"/>
</dbReference>
<sequence length="325" mass="34761">MAEVGGVCAVVEDSSGGDIVLAFVYTSAAGLSTVLGGMIPFFFNVNEKRWLGAGLGFAAGVMVYLSFVEILTKSHAYFVCVAGDDGASWRTSLCFFSGMLIALGLSHVSHKLEDLQEKVTSLFGGKALKDKDIRTYGSIVIDDDSQEHDVFEENSFVDEVEREDARRLSNMGLITALAICVHNFPEGMMTFVSTLSNPSFGTPGSTLSGLVVTLAIAIHNIPEGICVAMPIYYATRSKWQGVLYCLIAGISMPIGAFIAWGAVGGTLSPIVYAILFGLIAGIMVFISVRELIPTAHRYDKSDGMATYAMLFGMALMAFSLFALGE</sequence>
<feature type="transmembrane region" description="Helical" evidence="5">
    <location>
        <begin position="304"/>
        <end position="323"/>
    </location>
</feature>
<dbReference type="GeneID" id="14919351"/>
<dbReference type="GO" id="GO:0016020">
    <property type="term" value="C:membrane"/>
    <property type="evidence" value="ECO:0007669"/>
    <property type="project" value="UniProtKB-SubCell"/>
</dbReference>
<dbReference type="PANTHER" id="PTHR11040:SF205">
    <property type="entry name" value="ZINC TRANSPORTER ZUPT"/>
    <property type="match status" value="1"/>
</dbReference>
<comment type="subcellular location">
    <subcellularLocation>
        <location evidence="1">Membrane</location>
        <topology evidence="1">Multi-pass membrane protein</topology>
    </subcellularLocation>
</comment>
<accession>L8GZ56</accession>
<dbReference type="Pfam" id="PF02535">
    <property type="entry name" value="Zip"/>
    <property type="match status" value="1"/>
</dbReference>
<evidence type="ECO:0000256" key="3">
    <source>
        <dbReference type="ARBA" id="ARBA00022989"/>
    </source>
</evidence>
<gene>
    <name evidence="6" type="ORF">ACA1_154170</name>
</gene>
<keyword evidence="4 5" id="KW-0472">Membrane</keyword>
<feature type="transmembrane region" description="Helical" evidence="5">
    <location>
        <begin position="19"/>
        <end position="43"/>
    </location>
</feature>
<dbReference type="VEuPathDB" id="AmoebaDB:ACA1_154170"/>
<evidence type="ECO:0000256" key="4">
    <source>
        <dbReference type="ARBA" id="ARBA00023136"/>
    </source>
</evidence>
<evidence type="ECO:0000313" key="7">
    <source>
        <dbReference type="Proteomes" id="UP000011083"/>
    </source>
</evidence>
<dbReference type="PANTHER" id="PTHR11040">
    <property type="entry name" value="ZINC/IRON TRANSPORTER"/>
    <property type="match status" value="1"/>
</dbReference>
<evidence type="ECO:0000256" key="5">
    <source>
        <dbReference type="SAM" id="Phobius"/>
    </source>
</evidence>
<dbReference type="RefSeq" id="XP_004340573.1">
    <property type="nucleotide sequence ID" value="XM_004340525.1"/>
</dbReference>
<feature type="transmembrane region" description="Helical" evidence="5">
    <location>
        <begin position="205"/>
        <end position="234"/>
    </location>
</feature>
<dbReference type="InterPro" id="IPR003689">
    <property type="entry name" value="ZIP"/>
</dbReference>
<keyword evidence="2 5" id="KW-0812">Transmembrane</keyword>
<evidence type="ECO:0000256" key="1">
    <source>
        <dbReference type="ARBA" id="ARBA00004141"/>
    </source>
</evidence>